<gene>
    <name evidence="2" type="primary">trbK-alt</name>
    <name evidence="2" type="ORF">JQ619_35130</name>
</gene>
<evidence type="ECO:0000313" key="3">
    <source>
        <dbReference type="Proteomes" id="UP001314635"/>
    </source>
</evidence>
<evidence type="ECO:0000256" key="1">
    <source>
        <dbReference type="SAM" id="MobiDB-lite"/>
    </source>
</evidence>
<dbReference type="EMBL" id="JAFCLK010000053">
    <property type="protein sequence ID" value="MBR1140992.1"/>
    <property type="molecule type" value="Genomic_DNA"/>
</dbReference>
<name>A0ABS5GI30_9BRAD</name>
<sequence length="126" mass="13946">MKKTMLDRLPTMAAMVLIVLIVAACAIRLRDDENQNMSARSSLDQAVDPLAAKLGECRSVTSEQKDALSECRKAWTEQRRQFLGQNPPRASSDKKTSEKGSSIFVLPKDRSRLSPASPSIPQSEQE</sequence>
<dbReference type="NCBIfam" id="TIGR04360">
    <property type="entry name" value="other_trbK"/>
    <property type="match status" value="1"/>
</dbReference>
<accession>A0ABS5GI30</accession>
<evidence type="ECO:0000313" key="2">
    <source>
        <dbReference type="EMBL" id="MBR1140992.1"/>
    </source>
</evidence>
<protein>
    <submittedName>
        <fullName evidence="2">Entry exclusion protein TrbK-alt</fullName>
    </submittedName>
</protein>
<dbReference type="Proteomes" id="UP001314635">
    <property type="component" value="Unassembled WGS sequence"/>
</dbReference>
<dbReference type="Pfam" id="PF20084">
    <property type="entry name" value="TrbK"/>
    <property type="match status" value="1"/>
</dbReference>
<dbReference type="PROSITE" id="PS51257">
    <property type="entry name" value="PROKAR_LIPOPROTEIN"/>
    <property type="match status" value="1"/>
</dbReference>
<reference evidence="3" key="1">
    <citation type="journal article" date="2021" name="ISME J.">
        <title>Evolutionary origin and ecological implication of a unique nif island in free-living Bradyrhizobium lineages.</title>
        <authorList>
            <person name="Tao J."/>
        </authorList>
    </citation>
    <scope>NUCLEOTIDE SEQUENCE [LARGE SCALE GENOMIC DNA]</scope>
    <source>
        <strain evidence="3">SZCCT0094</strain>
    </source>
</reference>
<dbReference type="RefSeq" id="WP_172238935.1">
    <property type="nucleotide sequence ID" value="NZ_JABFDP010000020.1"/>
</dbReference>
<keyword evidence="3" id="KW-1185">Reference proteome</keyword>
<organism evidence="2 3">
    <name type="scientific">Bradyrhizobium denitrificans</name>
    <dbReference type="NCBI Taxonomy" id="2734912"/>
    <lineage>
        <taxon>Bacteria</taxon>
        <taxon>Pseudomonadati</taxon>
        <taxon>Pseudomonadota</taxon>
        <taxon>Alphaproteobacteria</taxon>
        <taxon>Hyphomicrobiales</taxon>
        <taxon>Nitrobacteraceae</taxon>
        <taxon>Bradyrhizobium</taxon>
    </lineage>
</organism>
<proteinExistence type="predicted"/>
<dbReference type="InterPro" id="IPR027587">
    <property type="entry name" value="TrbK"/>
</dbReference>
<feature type="compositionally biased region" description="Polar residues" evidence="1">
    <location>
        <begin position="114"/>
        <end position="126"/>
    </location>
</feature>
<feature type="region of interest" description="Disordered" evidence="1">
    <location>
        <begin position="78"/>
        <end position="126"/>
    </location>
</feature>
<comment type="caution">
    <text evidence="2">The sequence shown here is derived from an EMBL/GenBank/DDBJ whole genome shotgun (WGS) entry which is preliminary data.</text>
</comment>